<sequence>MAQYRQSGFDRAAAGLRTHDYANGGAATTNGGEHLAIGVRSAAHKQPRHRRLGHNKSGGRRISISTVISFLCFVLAVSAFLFLFLSRDHSDAAGKRKFDDSDRVDADINKRDAQDYDFSNDFLANVTRITAAQVKFGNGAVAYGRDSRYWDGDDRRRDEDYNEDAVSKSSSSSERQSDKDHVPSRGNSPAKKSDDNANKHADHHGLYNEAGRNELKIYEEKYEASLKNVGQSGLGTGEGSHESDDSNPDMENEETENDAEYENESGSRNTHVDDYEGNGRENEVNSDLHTSHSKGTGENVVKARDTLETLDKGSSKGGSSKLSSSDNNRRKHRPITVAEPQSKSTSEKRSKKHGRHHCKLFVYFSPSAWRLIGVHW</sequence>
<dbReference type="EMBL" id="JAKOGI010000080">
    <property type="protein sequence ID" value="KAJ8445169.1"/>
    <property type="molecule type" value="Genomic_DNA"/>
</dbReference>
<protein>
    <submittedName>
        <fullName evidence="3">Uncharacterized protein</fullName>
    </submittedName>
</protein>
<keyword evidence="2" id="KW-1133">Transmembrane helix</keyword>
<evidence type="ECO:0000256" key="2">
    <source>
        <dbReference type="SAM" id="Phobius"/>
    </source>
</evidence>
<feature type="compositionally biased region" description="Basic and acidic residues" evidence="1">
    <location>
        <begin position="147"/>
        <end position="159"/>
    </location>
</feature>
<dbReference type="AlphaFoldDB" id="A0A9Q1QKK8"/>
<name>A0A9Q1QKK8_9CARY</name>
<keyword evidence="2" id="KW-0472">Membrane</keyword>
<dbReference type="OrthoDB" id="1905162at2759"/>
<evidence type="ECO:0000256" key="1">
    <source>
        <dbReference type="SAM" id="MobiDB-lite"/>
    </source>
</evidence>
<evidence type="ECO:0000313" key="3">
    <source>
        <dbReference type="EMBL" id="KAJ8445169.1"/>
    </source>
</evidence>
<dbReference type="Proteomes" id="UP001153076">
    <property type="component" value="Unassembled WGS sequence"/>
</dbReference>
<feature type="transmembrane region" description="Helical" evidence="2">
    <location>
        <begin position="62"/>
        <end position="85"/>
    </location>
</feature>
<proteinExistence type="predicted"/>
<reference evidence="3" key="1">
    <citation type="submission" date="2022-04" db="EMBL/GenBank/DDBJ databases">
        <title>Carnegiea gigantea Genome sequencing and assembly v2.</title>
        <authorList>
            <person name="Copetti D."/>
            <person name="Sanderson M.J."/>
            <person name="Burquez A."/>
            <person name="Wojciechowski M.F."/>
        </authorList>
    </citation>
    <scope>NUCLEOTIDE SEQUENCE</scope>
    <source>
        <strain evidence="3">SGP5-SGP5p</strain>
        <tissue evidence="3">Aerial part</tissue>
    </source>
</reference>
<feature type="compositionally biased region" description="Basic and acidic residues" evidence="1">
    <location>
        <begin position="270"/>
        <end position="283"/>
    </location>
</feature>
<keyword evidence="4" id="KW-1185">Reference proteome</keyword>
<feature type="compositionally biased region" description="Acidic residues" evidence="1">
    <location>
        <begin position="245"/>
        <end position="263"/>
    </location>
</feature>
<accession>A0A9Q1QKK8</accession>
<feature type="compositionally biased region" description="Basic and acidic residues" evidence="1">
    <location>
        <begin position="191"/>
        <end position="208"/>
    </location>
</feature>
<feature type="compositionally biased region" description="Basic and acidic residues" evidence="1">
    <location>
        <begin position="301"/>
        <end position="314"/>
    </location>
</feature>
<comment type="caution">
    <text evidence="3">The sequence shown here is derived from an EMBL/GenBank/DDBJ whole genome shotgun (WGS) entry which is preliminary data.</text>
</comment>
<keyword evidence="2" id="KW-0812">Transmembrane</keyword>
<gene>
    <name evidence="3" type="ORF">Cgig2_029541</name>
</gene>
<feature type="region of interest" description="Disordered" evidence="1">
    <location>
        <begin position="147"/>
        <end position="208"/>
    </location>
</feature>
<organism evidence="3 4">
    <name type="scientific">Carnegiea gigantea</name>
    <dbReference type="NCBI Taxonomy" id="171969"/>
    <lineage>
        <taxon>Eukaryota</taxon>
        <taxon>Viridiplantae</taxon>
        <taxon>Streptophyta</taxon>
        <taxon>Embryophyta</taxon>
        <taxon>Tracheophyta</taxon>
        <taxon>Spermatophyta</taxon>
        <taxon>Magnoliopsida</taxon>
        <taxon>eudicotyledons</taxon>
        <taxon>Gunneridae</taxon>
        <taxon>Pentapetalae</taxon>
        <taxon>Caryophyllales</taxon>
        <taxon>Cactineae</taxon>
        <taxon>Cactaceae</taxon>
        <taxon>Cactoideae</taxon>
        <taxon>Echinocereeae</taxon>
        <taxon>Carnegiea</taxon>
    </lineage>
</organism>
<feature type="compositionally biased region" description="Polar residues" evidence="1">
    <location>
        <begin position="285"/>
        <end position="296"/>
    </location>
</feature>
<feature type="region of interest" description="Disordered" evidence="1">
    <location>
        <begin position="229"/>
        <end position="353"/>
    </location>
</feature>
<evidence type="ECO:0000313" key="4">
    <source>
        <dbReference type="Proteomes" id="UP001153076"/>
    </source>
</evidence>